<name>A0A0D8J918_9BACT</name>
<protein>
    <submittedName>
        <fullName evidence="1">Uncharacterized protein</fullName>
    </submittedName>
</protein>
<evidence type="ECO:0000313" key="1">
    <source>
        <dbReference type="EMBL" id="KJF42273.1"/>
    </source>
</evidence>
<sequence>MNKMKLKQKMFRMTMTLVFLFAGLIITNVVQAQESFILSTTEFTIKKGHERLFENGVKAWKSCYLENGGEWTWTMWRRYNGEGSVYVISSRMANWAELDNDDEAGKECRQIIYDQIIPHIEKTVDMFSKNIPEISKAADSEMGVIWVTFFQVENSSVFRETVDEISNIIAEAEGDKRGYWYSVNGGGPESPDYFVTVPFENFAALDVERDGVWKMVENAKGKDATDKMRAKFRDSVSDIWAYMYKMLDELSHNPGN</sequence>
<proteinExistence type="predicted"/>
<accession>A0A0D8J918</accession>
<reference evidence="1 2" key="1">
    <citation type="submission" date="2014-09" db="EMBL/GenBank/DDBJ databases">
        <title>Draft Genome Sequence of Draconibacterium sp. JN14CK-3.</title>
        <authorList>
            <person name="Dong C."/>
            <person name="Lai Q."/>
            <person name="Shao Z."/>
        </authorList>
    </citation>
    <scope>NUCLEOTIDE SEQUENCE [LARGE SCALE GENOMIC DNA]</scope>
    <source>
        <strain evidence="1 2">JN14CK-3</strain>
    </source>
</reference>
<keyword evidence="2" id="KW-1185">Reference proteome</keyword>
<evidence type="ECO:0000313" key="2">
    <source>
        <dbReference type="Proteomes" id="UP000032544"/>
    </source>
</evidence>
<gene>
    <name evidence="1" type="ORF">LH29_21000</name>
</gene>
<dbReference type="EMBL" id="JRHC01000006">
    <property type="protein sequence ID" value="KJF42273.1"/>
    <property type="molecule type" value="Genomic_DNA"/>
</dbReference>
<dbReference type="AlphaFoldDB" id="A0A0D8J918"/>
<dbReference type="Proteomes" id="UP000032544">
    <property type="component" value="Unassembled WGS sequence"/>
</dbReference>
<organism evidence="1 2">
    <name type="scientific">Draconibacterium sediminis</name>
    <dbReference type="NCBI Taxonomy" id="1544798"/>
    <lineage>
        <taxon>Bacteria</taxon>
        <taxon>Pseudomonadati</taxon>
        <taxon>Bacteroidota</taxon>
        <taxon>Bacteroidia</taxon>
        <taxon>Marinilabiliales</taxon>
        <taxon>Prolixibacteraceae</taxon>
        <taxon>Draconibacterium</taxon>
    </lineage>
</organism>
<comment type="caution">
    <text evidence="1">The sequence shown here is derived from an EMBL/GenBank/DDBJ whole genome shotgun (WGS) entry which is preliminary data.</text>
</comment>